<comment type="caution">
    <text evidence="1">The sequence shown here is derived from an EMBL/GenBank/DDBJ whole genome shotgun (WGS) entry which is preliminary data.</text>
</comment>
<dbReference type="PANTHER" id="PTHR14680:SF1">
    <property type="entry name" value="REQUIRED FOR DRUG-INDUCED DEATH PROTEIN 1"/>
    <property type="match status" value="1"/>
</dbReference>
<name>A0AAD8LPG3_ACIOX</name>
<dbReference type="InterPro" id="IPR031667">
    <property type="entry name" value="RDD1"/>
</dbReference>
<evidence type="ECO:0000313" key="1">
    <source>
        <dbReference type="EMBL" id="KAK1170684.1"/>
    </source>
</evidence>
<accession>A0AAD8LPG3</accession>
<dbReference type="AlphaFoldDB" id="A0AAD8LPG3"/>
<keyword evidence="2" id="KW-1185">Reference proteome</keyword>
<reference evidence="1" key="1">
    <citation type="submission" date="2022-02" db="EMBL/GenBank/DDBJ databases">
        <title>Atlantic sturgeon de novo genome assembly.</title>
        <authorList>
            <person name="Stock M."/>
            <person name="Klopp C."/>
            <person name="Guiguen Y."/>
            <person name="Cabau C."/>
            <person name="Parinello H."/>
            <person name="Santidrian Yebra-Pimentel E."/>
            <person name="Kuhl H."/>
            <person name="Dirks R.P."/>
            <person name="Guessner J."/>
            <person name="Wuertz S."/>
            <person name="Du K."/>
            <person name="Schartl M."/>
        </authorList>
    </citation>
    <scope>NUCLEOTIDE SEQUENCE</scope>
    <source>
        <strain evidence="1">STURGEONOMICS-FGT-2020</strain>
        <tissue evidence="1">Whole blood</tissue>
    </source>
</reference>
<protein>
    <submittedName>
        <fullName evidence="1">Uncharacterized protein</fullName>
    </submittedName>
</protein>
<evidence type="ECO:0000313" key="2">
    <source>
        <dbReference type="Proteomes" id="UP001230051"/>
    </source>
</evidence>
<proteinExistence type="predicted"/>
<dbReference type="PANTHER" id="PTHR14680">
    <property type="entry name" value="SI:DKEY-126G1.9-RELATED"/>
    <property type="match status" value="1"/>
</dbReference>
<gene>
    <name evidence="1" type="ORF">AOXY_G7601</name>
</gene>
<dbReference type="Pfam" id="PF15828">
    <property type="entry name" value="RDD1"/>
    <property type="match status" value="1"/>
</dbReference>
<organism evidence="1 2">
    <name type="scientific">Acipenser oxyrinchus oxyrinchus</name>
    <dbReference type="NCBI Taxonomy" id="40147"/>
    <lineage>
        <taxon>Eukaryota</taxon>
        <taxon>Metazoa</taxon>
        <taxon>Chordata</taxon>
        <taxon>Craniata</taxon>
        <taxon>Vertebrata</taxon>
        <taxon>Euteleostomi</taxon>
        <taxon>Actinopterygii</taxon>
        <taxon>Chondrostei</taxon>
        <taxon>Acipenseriformes</taxon>
        <taxon>Acipenseridae</taxon>
        <taxon>Acipenser</taxon>
    </lineage>
</organism>
<sequence length="160" mass="18451">MTTGKKLKAKLKQKSDWDDKANIIENIEEPFDNTENKKKVSKRNKRRLERTQVVNPYTTDECQEAAEGENKKEKGKCASKEVHFAFLPEKYEPLLEEDENKENIKEEKRNKKKQKYKKYRKNAGKALQFGWRCLVVGLQGFAAGYTASLSVVATVVAARH</sequence>
<dbReference type="Proteomes" id="UP001230051">
    <property type="component" value="Unassembled WGS sequence"/>
</dbReference>
<dbReference type="EMBL" id="JAGXEW010000006">
    <property type="protein sequence ID" value="KAK1170684.1"/>
    <property type="molecule type" value="Genomic_DNA"/>
</dbReference>